<evidence type="ECO:0000313" key="3">
    <source>
        <dbReference type="Proteomes" id="UP000620064"/>
    </source>
</evidence>
<sequence length="134" mass="16289">MIEKYYYKNQLYIIALIFIGVLISSYFYFHHKKIEQNNNFITTTILDLSCGGFKRNSIIKVIINNKDYYIEIGNCKSKKKFDKVNVLYDETFDKYFISGRSEKNIRQIKFLSIFLIIYLFPWKKIFHNIKFKKY</sequence>
<evidence type="ECO:0000313" key="2">
    <source>
        <dbReference type="EMBL" id="GGP04086.1"/>
    </source>
</evidence>
<reference evidence="3" key="1">
    <citation type="journal article" date="2019" name="Int. J. Syst. Evol. Microbiol.">
        <title>The Global Catalogue of Microorganisms (GCM) 10K type strain sequencing project: providing services to taxonomists for standard genome sequencing and annotation.</title>
        <authorList>
            <consortium name="The Broad Institute Genomics Platform"/>
            <consortium name="The Broad Institute Genome Sequencing Center for Infectious Disease"/>
            <person name="Wu L."/>
            <person name="Ma J."/>
        </authorList>
    </citation>
    <scope>NUCLEOTIDE SEQUENCE [LARGE SCALE GENOMIC DNA]</scope>
    <source>
        <strain evidence="3">CGMCC 1.7656</strain>
    </source>
</reference>
<organism evidence="2 3">
    <name type="scientific">Cloacibacterium rupense</name>
    <dbReference type="NCBI Taxonomy" id="517423"/>
    <lineage>
        <taxon>Bacteria</taxon>
        <taxon>Pseudomonadati</taxon>
        <taxon>Bacteroidota</taxon>
        <taxon>Flavobacteriia</taxon>
        <taxon>Flavobacteriales</taxon>
        <taxon>Weeksellaceae</taxon>
    </lineage>
</organism>
<proteinExistence type="predicted"/>
<dbReference type="EMBL" id="BMLV01000002">
    <property type="protein sequence ID" value="GGP04086.1"/>
    <property type="molecule type" value="Genomic_DNA"/>
</dbReference>
<comment type="caution">
    <text evidence="2">The sequence shown here is derived from an EMBL/GenBank/DDBJ whole genome shotgun (WGS) entry which is preliminary data.</text>
</comment>
<keyword evidence="1" id="KW-1133">Transmembrane helix</keyword>
<keyword evidence="1" id="KW-0812">Transmembrane</keyword>
<keyword evidence="3" id="KW-1185">Reference proteome</keyword>
<feature type="transmembrane region" description="Helical" evidence="1">
    <location>
        <begin position="108"/>
        <end position="126"/>
    </location>
</feature>
<accession>A0ABQ2NIA4</accession>
<keyword evidence="1" id="KW-0472">Membrane</keyword>
<gene>
    <name evidence="2" type="ORF">GCM10010992_14990</name>
</gene>
<name>A0ABQ2NIA4_9FLAO</name>
<feature type="transmembrane region" description="Helical" evidence="1">
    <location>
        <begin position="12"/>
        <end position="29"/>
    </location>
</feature>
<dbReference type="Proteomes" id="UP000620064">
    <property type="component" value="Unassembled WGS sequence"/>
</dbReference>
<evidence type="ECO:0000256" key="1">
    <source>
        <dbReference type="SAM" id="Phobius"/>
    </source>
</evidence>
<protein>
    <submittedName>
        <fullName evidence="2">Uncharacterized protein</fullName>
    </submittedName>
</protein>